<keyword evidence="3 7" id="KW-0863">Zinc-finger</keyword>
<evidence type="ECO:0000256" key="1">
    <source>
        <dbReference type="ARBA" id="ARBA00022723"/>
    </source>
</evidence>
<dbReference type="Pfam" id="PF12796">
    <property type="entry name" value="Ank_2"/>
    <property type="match status" value="1"/>
</dbReference>
<feature type="compositionally biased region" description="Low complexity" evidence="8">
    <location>
        <begin position="1"/>
        <end position="10"/>
    </location>
</feature>
<name>A0A9W6BJG3_9CHLO</name>
<dbReference type="PROSITE" id="PS50297">
    <property type="entry name" value="ANK_REP_REGION"/>
    <property type="match status" value="2"/>
</dbReference>
<dbReference type="InterPro" id="IPR002110">
    <property type="entry name" value="Ankyrin_rpt"/>
</dbReference>
<comment type="caution">
    <text evidence="10">The sequence shown here is derived from an EMBL/GenBank/DDBJ whole genome shotgun (WGS) entry which is preliminary data.</text>
</comment>
<keyword evidence="11" id="KW-1185">Reference proteome</keyword>
<dbReference type="InterPro" id="IPR036770">
    <property type="entry name" value="Ankyrin_rpt-contain_sf"/>
</dbReference>
<evidence type="ECO:0000256" key="3">
    <source>
        <dbReference type="ARBA" id="ARBA00022771"/>
    </source>
</evidence>
<protein>
    <recommendedName>
        <fullName evidence="9">RING-type domain-containing protein</fullName>
    </recommendedName>
</protein>
<dbReference type="InterPro" id="IPR017907">
    <property type="entry name" value="Znf_RING_CS"/>
</dbReference>
<feature type="region of interest" description="Disordered" evidence="8">
    <location>
        <begin position="632"/>
        <end position="686"/>
    </location>
</feature>
<dbReference type="GO" id="GO:0008270">
    <property type="term" value="F:zinc ion binding"/>
    <property type="evidence" value="ECO:0007669"/>
    <property type="project" value="UniProtKB-KW"/>
</dbReference>
<feature type="compositionally biased region" description="Polar residues" evidence="8">
    <location>
        <begin position="519"/>
        <end position="531"/>
    </location>
</feature>
<gene>
    <name evidence="10" type="primary">PLEST002272</name>
    <name evidence="10" type="ORF">PLESTB_000731000</name>
</gene>
<evidence type="ECO:0000256" key="5">
    <source>
        <dbReference type="ARBA" id="ARBA00023043"/>
    </source>
</evidence>
<dbReference type="Proteomes" id="UP001165080">
    <property type="component" value="Unassembled WGS sequence"/>
</dbReference>
<sequence length="772" mass="79300">MGSSSSCLSSVTPLNASGVDEEPDQCLLEKLTGQPALLSKPVPGLSLLLGGPRSQTWLHIACERKQLQMVQRLCEFLSSSPPATVREALGPYCRRMGLPLPGSPAEGLRIAVGMCNGRGQTPLMHACYAGCPALVKYLLEQGANPWVSDRCGCRTALHYAAISGCVGSVTALMRSTASVQPMRGGTRYIDARTHSGMTALHYAVLYERHGVLVELLRHGPELNAATSGCGTASEAPWLCCDTAATPLHFAAARGNVVCARELLRHYAARQHNGSLLDPRLARNASGQQPWQLAASQHPGLRYLAMVLQPGHALPGLGAGGEQGVQVVALGPPSLATLAAAALCQKLLAAVEAAEALVQTPPPPAPVPGGTDEIVYATWTDGGVWRSSGGSAGCGAGGFSRKLPSGGGGAAATAAASLGGLGRAAACHLNRSAELEPTARALSASVASVQYVRHRVGGGHRSHQQAASLRALVSSRLLLSAERHGLLQESCERRCYQQQPQQQPPDLLHPFGIPDPPTDNEPTANDSAQQVRSSPECARQLPSQLCGASGGGGGGGGGGGCGPGRLRRLDTGGNWSPVSGCFRTDGAVSIRSPFRRRAVSAAAAPSVREGAGVAHWCSLSEPKAAALVPERELAGSGPYDTPAAVVHEQEQEEEEKEEVLAEAQGYGSSDTEDADGCGGGGSGGDGDGDRSTCSVCYARPEAVAPAGCGHGLCAACARELCHGLTSRPLPCPFCRRPITDFVPLAAAAPTTATMTATMTATAAAAAAPPPSLQ</sequence>
<evidence type="ECO:0000256" key="6">
    <source>
        <dbReference type="PROSITE-ProRule" id="PRU00023"/>
    </source>
</evidence>
<dbReference type="PANTHER" id="PTHR24126:SF14">
    <property type="entry name" value="ANK_REP_REGION DOMAIN-CONTAINING PROTEIN"/>
    <property type="match status" value="1"/>
</dbReference>
<dbReference type="SMART" id="SM00248">
    <property type="entry name" value="ANK"/>
    <property type="match status" value="5"/>
</dbReference>
<feature type="repeat" description="ANK" evidence="6">
    <location>
        <begin position="118"/>
        <end position="150"/>
    </location>
</feature>
<dbReference type="InterPro" id="IPR013083">
    <property type="entry name" value="Znf_RING/FYVE/PHD"/>
</dbReference>
<evidence type="ECO:0000313" key="11">
    <source>
        <dbReference type="Proteomes" id="UP001165080"/>
    </source>
</evidence>
<reference evidence="10 11" key="1">
    <citation type="journal article" date="2023" name="Commun. Biol.">
        <title>Reorganization of the ancestral sex-determining regions during the evolution of trioecy in Pleodorina starrii.</title>
        <authorList>
            <person name="Takahashi K."/>
            <person name="Suzuki S."/>
            <person name="Kawai-Toyooka H."/>
            <person name="Yamamoto K."/>
            <person name="Hamaji T."/>
            <person name="Ootsuki R."/>
            <person name="Yamaguchi H."/>
            <person name="Kawachi M."/>
            <person name="Higashiyama T."/>
            <person name="Nozaki H."/>
        </authorList>
    </citation>
    <scope>NUCLEOTIDE SEQUENCE [LARGE SCALE GENOMIC DNA]</scope>
    <source>
        <strain evidence="10 11">NIES-4479</strain>
    </source>
</reference>
<evidence type="ECO:0000256" key="4">
    <source>
        <dbReference type="ARBA" id="ARBA00022833"/>
    </source>
</evidence>
<keyword evidence="1" id="KW-0479">Metal-binding</keyword>
<dbReference type="OrthoDB" id="20872at2759"/>
<dbReference type="AlphaFoldDB" id="A0A9W6BJG3"/>
<organism evidence="10 11">
    <name type="scientific">Pleodorina starrii</name>
    <dbReference type="NCBI Taxonomy" id="330485"/>
    <lineage>
        <taxon>Eukaryota</taxon>
        <taxon>Viridiplantae</taxon>
        <taxon>Chlorophyta</taxon>
        <taxon>core chlorophytes</taxon>
        <taxon>Chlorophyceae</taxon>
        <taxon>CS clade</taxon>
        <taxon>Chlamydomonadales</taxon>
        <taxon>Volvocaceae</taxon>
        <taxon>Pleodorina</taxon>
    </lineage>
</organism>
<feature type="region of interest" description="Disordered" evidence="8">
    <location>
        <begin position="494"/>
        <end position="531"/>
    </location>
</feature>
<dbReference type="Gene3D" id="3.30.40.10">
    <property type="entry name" value="Zinc/RING finger domain, C3HC4 (zinc finger)"/>
    <property type="match status" value="1"/>
</dbReference>
<feature type="repeat" description="ANK" evidence="6">
    <location>
        <begin position="195"/>
        <end position="227"/>
    </location>
</feature>
<evidence type="ECO:0000256" key="8">
    <source>
        <dbReference type="SAM" id="MobiDB-lite"/>
    </source>
</evidence>
<accession>A0A9W6BJG3</accession>
<keyword evidence="4" id="KW-0862">Zinc</keyword>
<dbReference type="Gene3D" id="1.25.40.20">
    <property type="entry name" value="Ankyrin repeat-containing domain"/>
    <property type="match status" value="2"/>
</dbReference>
<feature type="region of interest" description="Disordered" evidence="8">
    <location>
        <begin position="1"/>
        <end position="20"/>
    </location>
</feature>
<feature type="compositionally biased region" description="Gly residues" evidence="8">
    <location>
        <begin position="675"/>
        <end position="684"/>
    </location>
</feature>
<evidence type="ECO:0000256" key="7">
    <source>
        <dbReference type="PROSITE-ProRule" id="PRU00175"/>
    </source>
</evidence>
<dbReference type="PROSITE" id="PS00518">
    <property type="entry name" value="ZF_RING_1"/>
    <property type="match status" value="1"/>
</dbReference>
<dbReference type="PROSITE" id="PS50088">
    <property type="entry name" value="ANK_REPEAT"/>
    <property type="match status" value="2"/>
</dbReference>
<evidence type="ECO:0000313" key="10">
    <source>
        <dbReference type="EMBL" id="GLC53312.1"/>
    </source>
</evidence>
<keyword evidence="5 6" id="KW-0040">ANK repeat</keyword>
<dbReference type="PANTHER" id="PTHR24126">
    <property type="entry name" value="ANKYRIN REPEAT, PH AND SEC7 DOMAIN CONTAINING PROTEIN SECG-RELATED"/>
    <property type="match status" value="1"/>
</dbReference>
<keyword evidence="2" id="KW-0677">Repeat</keyword>
<evidence type="ECO:0000259" key="9">
    <source>
        <dbReference type="PROSITE" id="PS50089"/>
    </source>
</evidence>
<evidence type="ECO:0000256" key="2">
    <source>
        <dbReference type="ARBA" id="ARBA00022737"/>
    </source>
</evidence>
<dbReference type="SUPFAM" id="SSF48403">
    <property type="entry name" value="Ankyrin repeat"/>
    <property type="match status" value="1"/>
</dbReference>
<dbReference type="SUPFAM" id="SSF57850">
    <property type="entry name" value="RING/U-box"/>
    <property type="match status" value="1"/>
</dbReference>
<dbReference type="Pfam" id="PF13920">
    <property type="entry name" value="zf-C3HC4_3"/>
    <property type="match status" value="1"/>
</dbReference>
<feature type="domain" description="RING-type" evidence="9">
    <location>
        <begin position="692"/>
        <end position="734"/>
    </location>
</feature>
<dbReference type="Pfam" id="PF00023">
    <property type="entry name" value="Ank"/>
    <property type="match status" value="2"/>
</dbReference>
<dbReference type="EMBL" id="BRXU01000007">
    <property type="protein sequence ID" value="GLC53312.1"/>
    <property type="molecule type" value="Genomic_DNA"/>
</dbReference>
<proteinExistence type="predicted"/>
<dbReference type="InterPro" id="IPR001841">
    <property type="entry name" value="Znf_RING"/>
</dbReference>
<dbReference type="PROSITE" id="PS50089">
    <property type="entry name" value="ZF_RING_2"/>
    <property type="match status" value="1"/>
</dbReference>